<evidence type="ECO:0000313" key="1">
    <source>
        <dbReference type="EMBL" id="ABK66130.1"/>
    </source>
</evidence>
<dbReference type="InterPro" id="IPR019587">
    <property type="entry name" value="Polyketide_cyclase/dehydratase"/>
</dbReference>
<dbReference type="SUPFAM" id="SSF55961">
    <property type="entry name" value="Bet v1-like"/>
    <property type="match status" value="1"/>
</dbReference>
<evidence type="ECO:0008006" key="3">
    <source>
        <dbReference type="Google" id="ProtNLM"/>
    </source>
</evidence>
<organism evidence="1 2">
    <name type="scientific">Mycobacterium avium (strain 104)</name>
    <dbReference type="NCBI Taxonomy" id="243243"/>
    <lineage>
        <taxon>Bacteria</taxon>
        <taxon>Bacillati</taxon>
        <taxon>Actinomycetota</taxon>
        <taxon>Actinomycetes</taxon>
        <taxon>Mycobacteriales</taxon>
        <taxon>Mycobacteriaceae</taxon>
        <taxon>Mycobacterium</taxon>
        <taxon>Mycobacterium avium complex (MAC)</taxon>
    </lineage>
</organism>
<dbReference type="EMBL" id="CP000479">
    <property type="protein sequence ID" value="ABK66130.1"/>
    <property type="molecule type" value="Genomic_DNA"/>
</dbReference>
<dbReference type="AlphaFoldDB" id="A0A0H2ZUT6"/>
<name>A0A0H2ZUT6_MYCA1</name>
<protein>
    <recommendedName>
        <fullName evidence="3">Polyketide cyclase</fullName>
    </recommendedName>
</protein>
<dbReference type="HOGENOM" id="CLU_106514_1_0_11"/>
<proteinExistence type="predicted"/>
<dbReference type="KEGG" id="mav:MAV_1006"/>
<reference evidence="1 2" key="1">
    <citation type="submission" date="2006-10" db="EMBL/GenBank/DDBJ databases">
        <authorList>
            <person name="Fleischmann R.D."/>
            <person name="Dodson R.J."/>
            <person name="Haft D.H."/>
            <person name="Merkel J.S."/>
            <person name="Nelson W.C."/>
            <person name="Fraser C.M."/>
        </authorList>
    </citation>
    <scope>NUCLEOTIDE SEQUENCE [LARGE SCALE GENOMIC DNA]</scope>
    <source>
        <strain evidence="1 2">104</strain>
    </source>
</reference>
<gene>
    <name evidence="1" type="ordered locus">MAV_1006</name>
</gene>
<evidence type="ECO:0000313" key="2">
    <source>
        <dbReference type="Proteomes" id="UP000001574"/>
    </source>
</evidence>
<dbReference type="Gene3D" id="3.30.530.20">
    <property type="match status" value="1"/>
</dbReference>
<sequence>MVAPLLRAQIDIDAPVATVWELVSDLRRMPQWSPQCRWMKPLGPVRQGTRTINLNRRNRLFWPTTCTVVEIIPDRKLAFRVDTNNTIWSYELEPTDTGTRLIESRHAENGVTAFSNLSVKAFLGGTDNFERELLDGMNASLARIKAAAENTDRR</sequence>
<dbReference type="Proteomes" id="UP000001574">
    <property type="component" value="Chromosome"/>
</dbReference>
<dbReference type="InterPro" id="IPR023393">
    <property type="entry name" value="START-like_dom_sf"/>
</dbReference>
<dbReference type="RefSeq" id="WP_009975134.1">
    <property type="nucleotide sequence ID" value="NC_008595.1"/>
</dbReference>
<accession>A0A0H2ZUT6</accession>
<dbReference type="CDD" id="cd07812">
    <property type="entry name" value="SRPBCC"/>
    <property type="match status" value="1"/>
</dbReference>
<dbReference type="Pfam" id="PF10604">
    <property type="entry name" value="Polyketide_cyc2"/>
    <property type="match status" value="1"/>
</dbReference>